<protein>
    <submittedName>
        <fullName evidence="2">Uncharacterized protein</fullName>
    </submittedName>
</protein>
<evidence type="ECO:0000313" key="2">
    <source>
        <dbReference type="EMBL" id="KAG0718561.1"/>
    </source>
</evidence>
<dbReference type="AlphaFoldDB" id="A0A8J5CRX2"/>
<accession>A0A8J5CRX2</accession>
<sequence>MLKLPDGLADWAKRERVPWLTLSQWSTRLILKKMTLLGALEETKPGASKSFTNKGVVTKVKADNSKDRAQAAEIDSDEDVKQECEIVDVEYHAANDAALPGSSRTDESVSKEKK</sequence>
<dbReference type="EMBL" id="JACEEZ010015850">
    <property type="protein sequence ID" value="KAG0718561.1"/>
    <property type="molecule type" value="Genomic_DNA"/>
</dbReference>
<feature type="region of interest" description="Disordered" evidence="1">
    <location>
        <begin position="61"/>
        <end position="80"/>
    </location>
</feature>
<keyword evidence="3" id="KW-1185">Reference proteome</keyword>
<organism evidence="2 3">
    <name type="scientific">Chionoecetes opilio</name>
    <name type="common">Atlantic snow crab</name>
    <name type="synonym">Cancer opilio</name>
    <dbReference type="NCBI Taxonomy" id="41210"/>
    <lineage>
        <taxon>Eukaryota</taxon>
        <taxon>Metazoa</taxon>
        <taxon>Ecdysozoa</taxon>
        <taxon>Arthropoda</taxon>
        <taxon>Crustacea</taxon>
        <taxon>Multicrustacea</taxon>
        <taxon>Malacostraca</taxon>
        <taxon>Eumalacostraca</taxon>
        <taxon>Eucarida</taxon>
        <taxon>Decapoda</taxon>
        <taxon>Pleocyemata</taxon>
        <taxon>Brachyura</taxon>
        <taxon>Eubrachyura</taxon>
        <taxon>Majoidea</taxon>
        <taxon>Majidae</taxon>
        <taxon>Chionoecetes</taxon>
    </lineage>
</organism>
<feature type="compositionally biased region" description="Basic and acidic residues" evidence="1">
    <location>
        <begin position="61"/>
        <end position="70"/>
    </location>
</feature>
<proteinExistence type="predicted"/>
<evidence type="ECO:0000313" key="3">
    <source>
        <dbReference type="Proteomes" id="UP000770661"/>
    </source>
</evidence>
<comment type="caution">
    <text evidence="2">The sequence shown here is derived from an EMBL/GenBank/DDBJ whole genome shotgun (WGS) entry which is preliminary data.</text>
</comment>
<reference evidence="2" key="1">
    <citation type="submission" date="2020-07" db="EMBL/GenBank/DDBJ databases">
        <title>The High-quality genome of the commercially important snow crab, Chionoecetes opilio.</title>
        <authorList>
            <person name="Jeong J.-H."/>
            <person name="Ryu S."/>
        </authorList>
    </citation>
    <scope>NUCLEOTIDE SEQUENCE</scope>
    <source>
        <strain evidence="2">MADBK_172401_WGS</strain>
        <tissue evidence="2">Digestive gland</tissue>
    </source>
</reference>
<feature type="region of interest" description="Disordered" evidence="1">
    <location>
        <begin position="95"/>
        <end position="114"/>
    </location>
</feature>
<feature type="compositionally biased region" description="Basic and acidic residues" evidence="1">
    <location>
        <begin position="104"/>
        <end position="114"/>
    </location>
</feature>
<name>A0A8J5CRX2_CHIOP</name>
<dbReference type="Proteomes" id="UP000770661">
    <property type="component" value="Unassembled WGS sequence"/>
</dbReference>
<gene>
    <name evidence="2" type="ORF">GWK47_052214</name>
</gene>
<evidence type="ECO:0000256" key="1">
    <source>
        <dbReference type="SAM" id="MobiDB-lite"/>
    </source>
</evidence>